<proteinExistence type="predicted"/>
<sequence length="225" mass="26156">MKNFLYPLFVLLLCSSCTSQKNTDEFINATSGRYLFNADEVLEVHFKEHILKVKWRGNDDIEPLKVNDTAFYMKALNEKILFVKKPEMHIELASKTEHDGILYHFRKMGEGEKTPSEYFMDKEYKSALAAFLEIKKQDSLSPVINENKMNRLGYEYIRKNNFDLALEVFKINAALYPNNSNVFDSLGEAYLLQKDTLNAEINFKKALSINPENRSAQRFLTKITK</sequence>
<dbReference type="Gene3D" id="1.25.40.10">
    <property type="entry name" value="Tetratricopeptide repeat domain"/>
    <property type="match status" value="1"/>
</dbReference>
<dbReference type="Proteomes" id="UP000239068">
    <property type="component" value="Unassembled WGS sequence"/>
</dbReference>
<evidence type="ECO:0000313" key="3">
    <source>
        <dbReference type="Proteomes" id="UP000239068"/>
    </source>
</evidence>
<feature type="repeat" description="TPR" evidence="1">
    <location>
        <begin position="146"/>
        <end position="179"/>
    </location>
</feature>
<keyword evidence="3" id="KW-1185">Reference proteome</keyword>
<protein>
    <submittedName>
        <fullName evidence="2">Uncharacterized protein</fullName>
    </submittedName>
</protein>
<organism evidence="2 3">
    <name type="scientific">Polaribacter glomeratus</name>
    <dbReference type="NCBI Taxonomy" id="102"/>
    <lineage>
        <taxon>Bacteria</taxon>
        <taxon>Pseudomonadati</taxon>
        <taxon>Bacteroidota</taxon>
        <taxon>Flavobacteriia</taxon>
        <taxon>Flavobacteriales</taxon>
        <taxon>Flavobacteriaceae</taxon>
    </lineage>
</organism>
<keyword evidence="1" id="KW-0802">TPR repeat</keyword>
<gene>
    <name evidence="2" type="ORF">BTO16_06585</name>
</gene>
<comment type="caution">
    <text evidence="2">The sequence shown here is derived from an EMBL/GenBank/DDBJ whole genome shotgun (WGS) entry which is preliminary data.</text>
</comment>
<dbReference type="RefSeq" id="WP_105020832.1">
    <property type="nucleotide sequence ID" value="NZ_MSCM01000001.1"/>
</dbReference>
<dbReference type="OrthoDB" id="9784036at2"/>
<feature type="repeat" description="TPR" evidence="1">
    <location>
        <begin position="180"/>
        <end position="213"/>
    </location>
</feature>
<reference evidence="2 3" key="1">
    <citation type="submission" date="2016-12" db="EMBL/GenBank/DDBJ databases">
        <title>Trade-off between light-utilization and light-protection in marine flavobacteria.</title>
        <authorList>
            <person name="Kumagai Y."/>
            <person name="Yoshizawa S."/>
            <person name="Kogure K."/>
            <person name="Iwasaki W."/>
        </authorList>
    </citation>
    <scope>NUCLEOTIDE SEQUENCE [LARGE SCALE GENOMIC DNA]</scope>
    <source>
        <strain evidence="2 3">ATCC 43844</strain>
    </source>
</reference>
<dbReference type="AlphaFoldDB" id="A0A2S7WXW7"/>
<dbReference type="SMART" id="SM00028">
    <property type="entry name" value="TPR"/>
    <property type="match status" value="2"/>
</dbReference>
<evidence type="ECO:0000256" key="1">
    <source>
        <dbReference type="PROSITE-ProRule" id="PRU00339"/>
    </source>
</evidence>
<dbReference type="PROSITE" id="PS50005">
    <property type="entry name" value="TPR"/>
    <property type="match status" value="2"/>
</dbReference>
<dbReference type="InterPro" id="IPR019734">
    <property type="entry name" value="TPR_rpt"/>
</dbReference>
<dbReference type="EMBL" id="MSCM01000001">
    <property type="protein sequence ID" value="PQJ82261.1"/>
    <property type="molecule type" value="Genomic_DNA"/>
</dbReference>
<evidence type="ECO:0000313" key="2">
    <source>
        <dbReference type="EMBL" id="PQJ82261.1"/>
    </source>
</evidence>
<name>A0A2S7WXW7_9FLAO</name>
<dbReference type="SUPFAM" id="SSF48452">
    <property type="entry name" value="TPR-like"/>
    <property type="match status" value="1"/>
</dbReference>
<accession>A0A2S7WXW7</accession>
<dbReference type="InterPro" id="IPR011990">
    <property type="entry name" value="TPR-like_helical_dom_sf"/>
</dbReference>